<feature type="compositionally biased region" description="Polar residues" evidence="1">
    <location>
        <begin position="70"/>
        <end position="82"/>
    </location>
</feature>
<feature type="region of interest" description="Disordered" evidence="1">
    <location>
        <begin position="40"/>
        <end position="82"/>
    </location>
</feature>
<comment type="caution">
    <text evidence="2">The sequence shown here is derived from an EMBL/GenBank/DDBJ whole genome shotgun (WGS) entry which is preliminary data.</text>
</comment>
<dbReference type="AlphaFoldDB" id="A0A3S5CKV1"/>
<sequence length="82" mass="8931">MTHTNSSSLALTTGFSWPSTNSRLSATTCESDIWSCTHSRQPQIAASANAHDDTRHPLPSAERHADNSENGRNVLSNHTKLD</sequence>
<name>A0A3S5CKV1_9PLAT</name>
<reference evidence="2" key="1">
    <citation type="submission" date="2018-11" db="EMBL/GenBank/DDBJ databases">
        <authorList>
            <consortium name="Pathogen Informatics"/>
        </authorList>
    </citation>
    <scope>NUCLEOTIDE SEQUENCE</scope>
</reference>
<evidence type="ECO:0000256" key="1">
    <source>
        <dbReference type="SAM" id="MobiDB-lite"/>
    </source>
</evidence>
<evidence type="ECO:0000313" key="2">
    <source>
        <dbReference type="EMBL" id="VEL29528.1"/>
    </source>
</evidence>
<evidence type="ECO:0000313" key="3">
    <source>
        <dbReference type="Proteomes" id="UP000784294"/>
    </source>
</evidence>
<organism evidence="2 3">
    <name type="scientific">Protopolystoma xenopodis</name>
    <dbReference type="NCBI Taxonomy" id="117903"/>
    <lineage>
        <taxon>Eukaryota</taxon>
        <taxon>Metazoa</taxon>
        <taxon>Spiralia</taxon>
        <taxon>Lophotrochozoa</taxon>
        <taxon>Platyhelminthes</taxon>
        <taxon>Monogenea</taxon>
        <taxon>Polyopisthocotylea</taxon>
        <taxon>Polystomatidea</taxon>
        <taxon>Polystomatidae</taxon>
        <taxon>Protopolystoma</taxon>
    </lineage>
</organism>
<feature type="region of interest" description="Disordered" evidence="1">
    <location>
        <begin position="1"/>
        <end position="20"/>
    </location>
</feature>
<accession>A0A3S5CKV1</accession>
<protein>
    <submittedName>
        <fullName evidence="2">Uncharacterized protein</fullName>
    </submittedName>
</protein>
<gene>
    <name evidence="2" type="ORF">PXEA_LOCUS22968</name>
</gene>
<keyword evidence="3" id="KW-1185">Reference proteome</keyword>
<dbReference type="EMBL" id="CAAALY010103982">
    <property type="protein sequence ID" value="VEL29528.1"/>
    <property type="molecule type" value="Genomic_DNA"/>
</dbReference>
<proteinExistence type="predicted"/>
<dbReference type="Proteomes" id="UP000784294">
    <property type="component" value="Unassembled WGS sequence"/>
</dbReference>
<feature type="compositionally biased region" description="Basic and acidic residues" evidence="1">
    <location>
        <begin position="50"/>
        <end position="69"/>
    </location>
</feature>